<gene>
    <name evidence="1" type="ORF">UCREL1_7868</name>
</gene>
<evidence type="ECO:0000313" key="1">
    <source>
        <dbReference type="EMBL" id="EMR65160.1"/>
    </source>
</evidence>
<evidence type="ECO:0000313" key="2">
    <source>
        <dbReference type="Proteomes" id="UP000012174"/>
    </source>
</evidence>
<keyword evidence="2" id="KW-1185">Reference proteome</keyword>
<dbReference type="AlphaFoldDB" id="M7TEQ4"/>
<reference evidence="2" key="1">
    <citation type="journal article" date="2013" name="Genome Announc.">
        <title>Draft genome sequence of the grapevine dieback fungus Eutypa lata UCR-EL1.</title>
        <authorList>
            <person name="Blanco-Ulate B."/>
            <person name="Rolshausen P.E."/>
            <person name="Cantu D."/>
        </authorList>
    </citation>
    <scope>NUCLEOTIDE SEQUENCE [LARGE SCALE GENOMIC DNA]</scope>
    <source>
        <strain evidence="2">UCR-EL1</strain>
    </source>
</reference>
<organism evidence="1 2">
    <name type="scientific">Eutypa lata (strain UCR-EL1)</name>
    <name type="common">Grapevine dieback disease fungus</name>
    <name type="synonym">Eutypa armeniacae</name>
    <dbReference type="NCBI Taxonomy" id="1287681"/>
    <lineage>
        <taxon>Eukaryota</taxon>
        <taxon>Fungi</taxon>
        <taxon>Dikarya</taxon>
        <taxon>Ascomycota</taxon>
        <taxon>Pezizomycotina</taxon>
        <taxon>Sordariomycetes</taxon>
        <taxon>Xylariomycetidae</taxon>
        <taxon>Xylariales</taxon>
        <taxon>Diatrypaceae</taxon>
        <taxon>Eutypa</taxon>
    </lineage>
</organism>
<dbReference type="KEGG" id="ela:UCREL1_7868"/>
<dbReference type="EMBL" id="KB706931">
    <property type="protein sequence ID" value="EMR65160.1"/>
    <property type="molecule type" value="Genomic_DNA"/>
</dbReference>
<proteinExistence type="predicted"/>
<dbReference type="OrthoDB" id="5239863at2759"/>
<dbReference type="Proteomes" id="UP000012174">
    <property type="component" value="Unassembled WGS sequence"/>
</dbReference>
<accession>M7TEQ4</accession>
<name>M7TEQ4_EUTLA</name>
<protein>
    <submittedName>
        <fullName evidence="1">Uncharacterized protein</fullName>
    </submittedName>
</protein>
<sequence>MDFNLFKTTESALYPLDVYNLAQTQVSENLPLEFIQPDVFETITPANTPISQIQSSPGPLVQHEDNQVGLIAEPSSAGTDDFNILSFQITGVTDLDLAGFSFDTMALVQDDWLFEGMTEHSS</sequence>
<dbReference type="HOGENOM" id="CLU_2026730_0_0_1"/>